<dbReference type="OrthoDB" id="3815449at2"/>
<keyword evidence="1" id="KW-0489">Methyltransferase</keyword>
<dbReference type="GO" id="GO:0008168">
    <property type="term" value="F:methyltransferase activity"/>
    <property type="evidence" value="ECO:0007669"/>
    <property type="project" value="UniProtKB-KW"/>
</dbReference>
<comment type="caution">
    <text evidence="1">The sequence shown here is derived from an EMBL/GenBank/DDBJ whole genome shotgun (WGS) entry which is preliminary data.</text>
</comment>
<dbReference type="Gene3D" id="3.40.50.150">
    <property type="entry name" value="Vaccinia Virus protein VP39"/>
    <property type="match status" value="1"/>
</dbReference>
<dbReference type="AlphaFoldDB" id="A0A4Q7X8S2"/>
<dbReference type="EMBL" id="SHKR01000011">
    <property type="protein sequence ID" value="RZU19153.1"/>
    <property type="molecule type" value="Genomic_DNA"/>
</dbReference>
<proteinExistence type="predicted"/>
<evidence type="ECO:0000313" key="2">
    <source>
        <dbReference type="Proteomes" id="UP000292027"/>
    </source>
</evidence>
<dbReference type="SUPFAM" id="SSF53335">
    <property type="entry name" value="S-adenosyl-L-methionine-dependent methyltransferases"/>
    <property type="match status" value="1"/>
</dbReference>
<dbReference type="Pfam" id="PF04672">
    <property type="entry name" value="Methyltransf_19"/>
    <property type="match status" value="1"/>
</dbReference>
<dbReference type="InterPro" id="IPR006764">
    <property type="entry name" value="SAM_dep_MeTrfase_SAV2177_type"/>
</dbReference>
<sequence>MPDYGQLDLIDLDRASQARVYDLLLGGKNNFEVDRRFVQELLKIAPELPELTKQNRRWLAEAIGRMATEGGIDQFLDLGAGLPTALNTHEIAQRTNAAAKVVYVDHDLTAISHGQALLADDKRSFFAGVDLTDPAVVLNHPDVTAGLDLTRPVGILLGLVLHNVPSPKAVRVIADYVAAVPPGSYVALTNPLNPRDGGRLAEFSTAIEEKLQDAFPQIRFRTRAETEELLGGLELVQPGLVDLTAWWPHDEQTLSSTGAGQLLMVALGRKP</sequence>
<keyword evidence="2" id="KW-1185">Reference proteome</keyword>
<dbReference type="Proteomes" id="UP000292027">
    <property type="component" value="Unassembled WGS sequence"/>
</dbReference>
<organism evidence="1 2">
    <name type="scientific">Kribbella rubisoli</name>
    <dbReference type="NCBI Taxonomy" id="3075929"/>
    <lineage>
        <taxon>Bacteria</taxon>
        <taxon>Bacillati</taxon>
        <taxon>Actinomycetota</taxon>
        <taxon>Actinomycetes</taxon>
        <taxon>Propionibacteriales</taxon>
        <taxon>Kribbellaceae</taxon>
        <taxon>Kribbella</taxon>
    </lineage>
</organism>
<dbReference type="InterPro" id="IPR029063">
    <property type="entry name" value="SAM-dependent_MTases_sf"/>
</dbReference>
<evidence type="ECO:0000313" key="1">
    <source>
        <dbReference type="EMBL" id="RZU19153.1"/>
    </source>
</evidence>
<keyword evidence="1" id="KW-0808">Transferase</keyword>
<dbReference type="PIRSF" id="PIRSF017393">
    <property type="entry name" value="MTase_SAV2177"/>
    <property type="match status" value="1"/>
</dbReference>
<name>A0A4Q7X8S2_9ACTN</name>
<protein>
    <submittedName>
        <fullName evidence="1">S-adenosyl methyltransferase</fullName>
    </submittedName>
</protein>
<gene>
    <name evidence="1" type="ORF">EV645_1363</name>
</gene>
<reference evidence="1 2" key="1">
    <citation type="journal article" date="2015" name="Stand. Genomic Sci.">
        <title>Genomic Encyclopedia of Bacterial and Archaeal Type Strains, Phase III: the genomes of soil and plant-associated and newly described type strains.</title>
        <authorList>
            <person name="Whitman W.B."/>
            <person name="Woyke T."/>
            <person name="Klenk H.P."/>
            <person name="Zhou Y."/>
            <person name="Lilburn T.G."/>
            <person name="Beck B.J."/>
            <person name="De Vos P."/>
            <person name="Vandamme P."/>
            <person name="Eisen J.A."/>
            <person name="Garrity G."/>
            <person name="Hugenholtz P."/>
            <person name="Kyrpides N.C."/>
        </authorList>
    </citation>
    <scope>NUCLEOTIDE SEQUENCE [LARGE SCALE GENOMIC DNA]</scope>
    <source>
        <strain evidence="1 2">VKM Ac-2540</strain>
    </source>
</reference>
<accession>A0A4Q7X8S2</accession>
<dbReference type="GO" id="GO:0032259">
    <property type="term" value="P:methylation"/>
    <property type="evidence" value="ECO:0007669"/>
    <property type="project" value="UniProtKB-KW"/>
</dbReference>